<protein>
    <submittedName>
        <fullName evidence="1">Uncharacterized protein</fullName>
    </submittedName>
</protein>
<keyword evidence="2" id="KW-1185">Reference proteome</keyword>
<evidence type="ECO:0000313" key="1">
    <source>
        <dbReference type="EMBL" id="ASV73113.1"/>
    </source>
</evidence>
<reference evidence="1 2" key="1">
    <citation type="journal article" name="Front. Microbiol.">
        <title>Sugar Metabolism of the First Thermophilic Planctomycete Thermogutta terrifontis: Comparative Genomic and Transcriptomic Approaches.</title>
        <authorList>
            <person name="Elcheninov A.G."/>
            <person name="Menzel P."/>
            <person name="Gudbergsdottir S.R."/>
            <person name="Slesarev A.I."/>
            <person name="Kadnikov V.V."/>
            <person name="Krogh A."/>
            <person name="Bonch-Osmolovskaya E.A."/>
            <person name="Peng X."/>
            <person name="Kublanov I.V."/>
        </authorList>
    </citation>
    <scope>NUCLEOTIDE SEQUENCE [LARGE SCALE GENOMIC DNA]</scope>
    <source>
        <strain evidence="1 2">R1</strain>
    </source>
</reference>
<accession>A0A286RAX7</accession>
<dbReference type="AlphaFoldDB" id="A0A286RAX7"/>
<organism evidence="1 2">
    <name type="scientific">Thermogutta terrifontis</name>
    <dbReference type="NCBI Taxonomy" id="1331910"/>
    <lineage>
        <taxon>Bacteria</taxon>
        <taxon>Pseudomonadati</taxon>
        <taxon>Planctomycetota</taxon>
        <taxon>Planctomycetia</taxon>
        <taxon>Pirellulales</taxon>
        <taxon>Thermoguttaceae</taxon>
        <taxon>Thermogutta</taxon>
    </lineage>
</organism>
<evidence type="ECO:0000313" key="2">
    <source>
        <dbReference type="Proteomes" id="UP000215086"/>
    </source>
</evidence>
<gene>
    <name evidence="1" type="ORF">THTE_0511</name>
</gene>
<proteinExistence type="predicted"/>
<dbReference type="Proteomes" id="UP000215086">
    <property type="component" value="Chromosome"/>
</dbReference>
<name>A0A286RAX7_9BACT</name>
<sequence length="56" mass="6346">MSGPYSEGRACHVRLSTLEDQPQFTRASVGAIHELPLQRPAIMLSRRSLQKRERIA</sequence>
<dbReference type="EMBL" id="CP018477">
    <property type="protein sequence ID" value="ASV73113.1"/>
    <property type="molecule type" value="Genomic_DNA"/>
</dbReference>
<dbReference type="KEGG" id="ttf:THTE_0511"/>